<dbReference type="GO" id="GO:0005227">
    <property type="term" value="F:calcium-activated cation channel activity"/>
    <property type="evidence" value="ECO:0007669"/>
    <property type="project" value="InterPro"/>
</dbReference>
<evidence type="ECO:0000256" key="7">
    <source>
        <dbReference type="SAM" id="Phobius"/>
    </source>
</evidence>
<feature type="transmembrane region" description="Helical" evidence="7">
    <location>
        <begin position="421"/>
        <end position="441"/>
    </location>
</feature>
<dbReference type="RefSeq" id="XP_034010216.1">
    <property type="nucleotide sequence ID" value="XM_034157727.1"/>
</dbReference>
<evidence type="ECO:0000256" key="3">
    <source>
        <dbReference type="ARBA" id="ARBA00022448"/>
    </source>
</evidence>
<dbReference type="InterPro" id="IPR032880">
    <property type="entry name" value="CSC1/OSCA1-like_N"/>
</dbReference>
<name>A0A642UF89_DIURU</name>
<dbReference type="Pfam" id="PF14703">
    <property type="entry name" value="PHM7_cyt"/>
    <property type="match status" value="1"/>
</dbReference>
<feature type="transmembrane region" description="Helical" evidence="7">
    <location>
        <begin position="514"/>
        <end position="533"/>
    </location>
</feature>
<evidence type="ECO:0008006" key="13">
    <source>
        <dbReference type="Google" id="ProtNLM"/>
    </source>
</evidence>
<organism evidence="11 12">
    <name type="scientific">Diutina rugosa</name>
    <name type="common">Yeast</name>
    <name type="synonym">Candida rugosa</name>
    <dbReference type="NCBI Taxonomy" id="5481"/>
    <lineage>
        <taxon>Eukaryota</taxon>
        <taxon>Fungi</taxon>
        <taxon>Dikarya</taxon>
        <taxon>Ascomycota</taxon>
        <taxon>Saccharomycotina</taxon>
        <taxon>Pichiomycetes</taxon>
        <taxon>Debaryomycetaceae</taxon>
        <taxon>Diutina</taxon>
    </lineage>
</organism>
<dbReference type="InterPro" id="IPR003864">
    <property type="entry name" value="CSC1/OSCA1-like_7TM"/>
</dbReference>
<evidence type="ECO:0000259" key="8">
    <source>
        <dbReference type="Pfam" id="PF02714"/>
    </source>
</evidence>
<comment type="similarity">
    <text evidence="2">Belongs to the CSC1 (TC 1.A.17) family.</text>
</comment>
<proteinExistence type="inferred from homology"/>
<feature type="transmembrane region" description="Helical" evidence="7">
    <location>
        <begin position="661"/>
        <end position="683"/>
    </location>
</feature>
<evidence type="ECO:0000259" key="9">
    <source>
        <dbReference type="Pfam" id="PF13967"/>
    </source>
</evidence>
<keyword evidence="5 7" id="KW-1133">Transmembrane helix</keyword>
<evidence type="ECO:0000259" key="10">
    <source>
        <dbReference type="Pfam" id="PF14703"/>
    </source>
</evidence>
<feature type="transmembrane region" description="Helical" evidence="7">
    <location>
        <begin position="16"/>
        <end position="37"/>
    </location>
</feature>
<evidence type="ECO:0000256" key="6">
    <source>
        <dbReference type="ARBA" id="ARBA00023136"/>
    </source>
</evidence>
<sequence>MALDYDPFNPQVQTSTLLQVGVASIFGLSAFLLFCVLRSKYPKIYVAKFTEFNHRNPHVIRKESLPKLPSSLFGWMPVLYRVSEDQVLANAGLDAAVFLQFFKFAIKTIVVCLVFAYTIILPIRYHFTGRFDDEKGLDKEKDPQLQYERLQWLYTVFTYVITLLVLYFLFKTTSKIIDMRQTYLGSQDAITDRTVKIQGIPPILREEGQLKQKVEALHIGKVDDILIVREWHDLNELFRLRRRILRQAEVYWVQYLKSCGIKSKTDLLSSNIEVEHGDNVGMMYRDLEAGEVSTQSSTSSPRPSILDHISEIAAPTTSENRPTFHKGWFGLFGPKVDAINYTLDQLRVVDAEINKARQREYPASSTAFVTMESVAQAQLLAQAVLDPKVNHLITSSAPAPHDIIWDNLCLTRKERNIRRTVVTFLIFFVSVVMSYLVVYLTKFLKLKSIQKVLPGLAEMIKAHPWAEIAITRILPPYVFTIFNVVVPYLFIWITEIQGYASHSDEELSSVAKNFFYNFVNLFLIFTLFGTVNLTDTGLIAKTLAEKLQELSVFYIHLTILLGIGLFPYKLLLVGNLFNYSLGSWFVCKTPRDYLRMYNPPNFNFGLQLPTPILVFIITILYSIMNSKILTAGLVYFICGFYVYKYQLLYACIHPPHSTGKVWIMIFRRIIIGLLLFQLTMAGMLGLRKAYVGATLIAPLPLYTVYCLFQFEKSYVPLVEYIALRAIDTPEISREQTVDERREQTEKYEFPNLVLPLNGPVIAVDYDEELVVQNDGQIVKQTR</sequence>
<feature type="transmembrane region" description="Helical" evidence="7">
    <location>
        <begin position="104"/>
        <end position="125"/>
    </location>
</feature>
<feature type="transmembrane region" description="Helical" evidence="7">
    <location>
        <begin position="629"/>
        <end position="649"/>
    </location>
</feature>
<dbReference type="OrthoDB" id="1689567at2759"/>
<keyword evidence="6 7" id="KW-0472">Membrane</keyword>
<feature type="transmembrane region" description="Helical" evidence="7">
    <location>
        <begin position="474"/>
        <end position="493"/>
    </location>
</feature>
<evidence type="ECO:0000256" key="5">
    <source>
        <dbReference type="ARBA" id="ARBA00022989"/>
    </source>
</evidence>
<evidence type="ECO:0000256" key="4">
    <source>
        <dbReference type="ARBA" id="ARBA00022692"/>
    </source>
</evidence>
<evidence type="ECO:0000313" key="12">
    <source>
        <dbReference type="Proteomes" id="UP000449547"/>
    </source>
</evidence>
<dbReference type="InterPro" id="IPR045122">
    <property type="entry name" value="Csc1-like"/>
</dbReference>
<protein>
    <recommendedName>
        <fullName evidence="13">CSC1/OSCA1-like 7TM region domain-containing protein</fullName>
    </recommendedName>
</protein>
<dbReference type="Pfam" id="PF02714">
    <property type="entry name" value="RSN1_7TM"/>
    <property type="match status" value="1"/>
</dbReference>
<comment type="subcellular location">
    <subcellularLocation>
        <location evidence="1">Membrane</location>
        <topology evidence="1">Multi-pass membrane protein</topology>
    </subcellularLocation>
</comment>
<evidence type="ECO:0000256" key="2">
    <source>
        <dbReference type="ARBA" id="ARBA00007779"/>
    </source>
</evidence>
<keyword evidence="4 7" id="KW-0812">Transmembrane</keyword>
<dbReference type="VEuPathDB" id="FungiDB:DIURU_004812"/>
<feature type="domain" description="CSC1/OSCA1-like cytosolic" evidence="10">
    <location>
        <begin position="192"/>
        <end position="407"/>
    </location>
</feature>
<dbReference type="Pfam" id="PF13967">
    <property type="entry name" value="RSN1_TM"/>
    <property type="match status" value="1"/>
</dbReference>
<feature type="domain" description="CSC1/OSCA1-like N-terminal transmembrane" evidence="9">
    <location>
        <begin position="17"/>
        <end position="171"/>
    </location>
</feature>
<evidence type="ECO:0000313" key="11">
    <source>
        <dbReference type="EMBL" id="KAA8897959.1"/>
    </source>
</evidence>
<keyword evidence="12" id="KW-1185">Reference proteome</keyword>
<feature type="domain" description="CSC1/OSCA1-like 7TM region" evidence="8">
    <location>
        <begin position="418"/>
        <end position="684"/>
    </location>
</feature>
<dbReference type="OMA" id="CSCKKEN"/>
<comment type="caution">
    <text evidence="11">The sequence shown here is derived from an EMBL/GenBank/DDBJ whole genome shotgun (WGS) entry which is preliminary data.</text>
</comment>
<gene>
    <name evidence="11" type="ORF">DIURU_004812</name>
</gene>
<dbReference type="PANTHER" id="PTHR13018:SF5">
    <property type="entry name" value="RE44586P"/>
    <property type="match status" value="1"/>
</dbReference>
<feature type="transmembrane region" description="Helical" evidence="7">
    <location>
        <begin position="602"/>
        <end position="623"/>
    </location>
</feature>
<dbReference type="Proteomes" id="UP000449547">
    <property type="component" value="Unassembled WGS sequence"/>
</dbReference>
<dbReference type="AlphaFoldDB" id="A0A642UF89"/>
<feature type="transmembrane region" description="Helical" evidence="7">
    <location>
        <begin position="553"/>
        <end position="581"/>
    </location>
</feature>
<dbReference type="EMBL" id="SWFT01000149">
    <property type="protein sequence ID" value="KAA8897959.1"/>
    <property type="molecule type" value="Genomic_DNA"/>
</dbReference>
<dbReference type="InterPro" id="IPR027815">
    <property type="entry name" value="CSC1/OSCA1-like_cyt"/>
</dbReference>
<reference evidence="11 12" key="1">
    <citation type="submission" date="2019-07" db="EMBL/GenBank/DDBJ databases">
        <title>Genome assembly of two rare yeast pathogens: Diutina rugosa and Trichomonascus ciferrii.</title>
        <authorList>
            <person name="Mixao V."/>
            <person name="Saus E."/>
            <person name="Hansen A."/>
            <person name="Lass-Flor C."/>
            <person name="Gabaldon T."/>
        </authorList>
    </citation>
    <scope>NUCLEOTIDE SEQUENCE [LARGE SCALE GENOMIC DNA]</scope>
    <source>
        <strain evidence="11 12">CBS 613</strain>
    </source>
</reference>
<dbReference type="PANTHER" id="PTHR13018">
    <property type="entry name" value="PROBABLE MEMBRANE PROTEIN DUF221-RELATED"/>
    <property type="match status" value="1"/>
</dbReference>
<dbReference type="GO" id="GO:0005886">
    <property type="term" value="C:plasma membrane"/>
    <property type="evidence" value="ECO:0007669"/>
    <property type="project" value="TreeGrafter"/>
</dbReference>
<dbReference type="GeneID" id="54783463"/>
<keyword evidence="3" id="KW-0813">Transport</keyword>
<evidence type="ECO:0000256" key="1">
    <source>
        <dbReference type="ARBA" id="ARBA00004141"/>
    </source>
</evidence>
<feature type="transmembrane region" description="Helical" evidence="7">
    <location>
        <begin position="152"/>
        <end position="170"/>
    </location>
</feature>
<feature type="transmembrane region" description="Helical" evidence="7">
    <location>
        <begin position="689"/>
        <end position="708"/>
    </location>
</feature>
<accession>A0A642UF89</accession>